<evidence type="ECO:0000313" key="1">
    <source>
        <dbReference type="Ensembl" id="ENSSFOP00015072374.1"/>
    </source>
</evidence>
<dbReference type="AlphaFoldDB" id="A0A8C9WEM3"/>
<accession>A0A8C9WEM3</accession>
<dbReference type="Ensembl" id="ENSSFOT00015040388.1">
    <property type="protein sequence ID" value="ENSSFOP00015072374.1"/>
    <property type="gene ID" value="ENSSFOG00015026198.1"/>
</dbReference>
<evidence type="ECO:0000313" key="2">
    <source>
        <dbReference type="Proteomes" id="UP000694397"/>
    </source>
</evidence>
<protein>
    <submittedName>
        <fullName evidence="1">Uncharacterized protein</fullName>
    </submittedName>
</protein>
<reference evidence="1" key="3">
    <citation type="submission" date="2025-09" db="UniProtKB">
        <authorList>
            <consortium name="Ensembl"/>
        </authorList>
    </citation>
    <scope>IDENTIFICATION</scope>
</reference>
<reference evidence="1 2" key="1">
    <citation type="submission" date="2019-04" db="EMBL/GenBank/DDBJ databases">
        <authorList>
            <consortium name="Wellcome Sanger Institute Data Sharing"/>
        </authorList>
    </citation>
    <scope>NUCLEOTIDE SEQUENCE [LARGE SCALE GENOMIC DNA]</scope>
</reference>
<dbReference type="Proteomes" id="UP000694397">
    <property type="component" value="Chromosome 11"/>
</dbReference>
<reference evidence="1" key="2">
    <citation type="submission" date="2025-08" db="UniProtKB">
        <authorList>
            <consortium name="Ensembl"/>
        </authorList>
    </citation>
    <scope>IDENTIFICATION</scope>
</reference>
<sequence length="113" mass="12603">MAGETTLRYFAKFRVFLFSNQLRLHSHTVETPCFLPCVLVTEIRTWKTGGINSARALSTALSVQRSQAAQLRSVGQNKLCDCLSSKRRGPILTYSRLARNGRSGKRASELVKS</sequence>
<proteinExistence type="predicted"/>
<organism evidence="1 2">
    <name type="scientific">Scleropages formosus</name>
    <name type="common">Asian bonytongue</name>
    <name type="synonym">Osteoglossum formosum</name>
    <dbReference type="NCBI Taxonomy" id="113540"/>
    <lineage>
        <taxon>Eukaryota</taxon>
        <taxon>Metazoa</taxon>
        <taxon>Chordata</taxon>
        <taxon>Craniata</taxon>
        <taxon>Vertebrata</taxon>
        <taxon>Euteleostomi</taxon>
        <taxon>Actinopterygii</taxon>
        <taxon>Neopterygii</taxon>
        <taxon>Teleostei</taxon>
        <taxon>Osteoglossocephala</taxon>
        <taxon>Osteoglossomorpha</taxon>
        <taxon>Osteoglossiformes</taxon>
        <taxon>Osteoglossidae</taxon>
        <taxon>Scleropages</taxon>
    </lineage>
</organism>
<keyword evidence="2" id="KW-1185">Reference proteome</keyword>
<name>A0A8C9WEM3_SCLFO</name>